<reference evidence="1 2" key="1">
    <citation type="journal article" date="2018" name="G3 (Bethesda)">
        <title>Phylogenetic and Phylogenomic Definition of Rhizopus Species.</title>
        <authorList>
            <person name="Gryganskyi A.P."/>
            <person name="Golan J."/>
            <person name="Dolatabadi S."/>
            <person name="Mondo S."/>
            <person name="Robb S."/>
            <person name="Idnurm A."/>
            <person name="Muszewska A."/>
            <person name="Steczkiewicz K."/>
            <person name="Masonjones S."/>
            <person name="Liao H.L."/>
            <person name="Gajdeczka M.T."/>
            <person name="Anike F."/>
            <person name="Vuek A."/>
            <person name="Anishchenko I.M."/>
            <person name="Voigt K."/>
            <person name="de Hoog G.S."/>
            <person name="Smith M.E."/>
            <person name="Heitman J."/>
            <person name="Vilgalys R."/>
            <person name="Stajich J.E."/>
        </authorList>
    </citation>
    <scope>NUCLEOTIDE SEQUENCE [LARGE SCALE GENOMIC DNA]</scope>
    <source>
        <strain evidence="1 2">CBS 357.93</strain>
    </source>
</reference>
<dbReference type="EMBL" id="PJQL01000483">
    <property type="protein sequence ID" value="RCH95273.1"/>
    <property type="molecule type" value="Genomic_DNA"/>
</dbReference>
<name>A0A367JZA6_RHIAZ</name>
<proteinExistence type="predicted"/>
<dbReference type="Proteomes" id="UP000252139">
    <property type="component" value="Unassembled WGS sequence"/>
</dbReference>
<dbReference type="OrthoDB" id="2271291at2759"/>
<organism evidence="1 2">
    <name type="scientific">Rhizopus azygosporus</name>
    <name type="common">Rhizopus microsporus var. azygosporus</name>
    <dbReference type="NCBI Taxonomy" id="86630"/>
    <lineage>
        <taxon>Eukaryota</taxon>
        <taxon>Fungi</taxon>
        <taxon>Fungi incertae sedis</taxon>
        <taxon>Mucoromycota</taxon>
        <taxon>Mucoromycotina</taxon>
        <taxon>Mucoromycetes</taxon>
        <taxon>Mucorales</taxon>
        <taxon>Mucorineae</taxon>
        <taxon>Rhizopodaceae</taxon>
        <taxon>Rhizopus</taxon>
    </lineage>
</organism>
<evidence type="ECO:0000313" key="1">
    <source>
        <dbReference type="EMBL" id="RCH95273.1"/>
    </source>
</evidence>
<sequence>MKLPRIRLLDRNKIGEVELQSTYYDVLLSEILADQDRNVALRWANKSDVATDICPDAIISTLAQHDFAQSIGFGEVKVGNESTTKHSVCLDVVQLGAACKQAIGQANLAGCIAFLIDSFCPSFFMVRKEQHQFYIMTEIASLVMAPSLTDLHTFVTLKSLNMFAKVSQSFWYHCHSVELPVVSDAAASVVPISQVCSKIDKPTSKSRGKASRY</sequence>
<accession>A0A367JZA6</accession>
<dbReference type="AlphaFoldDB" id="A0A367JZA6"/>
<protein>
    <submittedName>
        <fullName evidence="1">Uncharacterized protein</fullName>
    </submittedName>
</protein>
<keyword evidence="2" id="KW-1185">Reference proteome</keyword>
<gene>
    <name evidence="1" type="ORF">CU097_008329</name>
</gene>
<comment type="caution">
    <text evidence="1">The sequence shown here is derived from an EMBL/GenBank/DDBJ whole genome shotgun (WGS) entry which is preliminary data.</text>
</comment>
<dbReference type="STRING" id="86630.A0A367JZA6"/>
<evidence type="ECO:0000313" key="2">
    <source>
        <dbReference type="Proteomes" id="UP000252139"/>
    </source>
</evidence>